<evidence type="ECO:0000259" key="12">
    <source>
        <dbReference type="Pfam" id="PF00593"/>
    </source>
</evidence>
<keyword evidence="2 10" id="KW-0813">Transport</keyword>
<dbReference type="InterPro" id="IPR000531">
    <property type="entry name" value="Beta-barrel_TonB"/>
</dbReference>
<evidence type="ECO:0000313" key="14">
    <source>
        <dbReference type="EMBL" id="GCC51716.1"/>
    </source>
</evidence>
<organism evidence="14 15">
    <name type="scientific">Chryseotalea sanaruensis</name>
    <dbReference type="NCBI Taxonomy" id="2482724"/>
    <lineage>
        <taxon>Bacteria</taxon>
        <taxon>Pseudomonadati</taxon>
        <taxon>Bacteroidota</taxon>
        <taxon>Cytophagia</taxon>
        <taxon>Cytophagales</taxon>
        <taxon>Chryseotaleaceae</taxon>
        <taxon>Chryseotalea</taxon>
    </lineage>
</organism>
<evidence type="ECO:0000256" key="2">
    <source>
        <dbReference type="ARBA" id="ARBA00022448"/>
    </source>
</evidence>
<dbReference type="EMBL" id="BHXQ01000003">
    <property type="protein sequence ID" value="GCC51716.1"/>
    <property type="molecule type" value="Genomic_DNA"/>
</dbReference>
<evidence type="ECO:0000256" key="1">
    <source>
        <dbReference type="ARBA" id="ARBA00004571"/>
    </source>
</evidence>
<dbReference type="GO" id="GO:0015344">
    <property type="term" value="F:siderophore uptake transmembrane transporter activity"/>
    <property type="evidence" value="ECO:0007669"/>
    <property type="project" value="TreeGrafter"/>
</dbReference>
<dbReference type="AlphaFoldDB" id="A0A401U9Z1"/>
<keyword evidence="4 10" id="KW-0812">Transmembrane</keyword>
<proteinExistence type="inferred from homology"/>
<dbReference type="SUPFAM" id="SSF49464">
    <property type="entry name" value="Carboxypeptidase regulatory domain-like"/>
    <property type="match status" value="1"/>
</dbReference>
<reference evidence="14 15" key="1">
    <citation type="submission" date="2018-11" db="EMBL/GenBank/DDBJ databases">
        <title>Chryseotalea sanarue gen. nov., sp., nov., a member of the family Cytophagaceae, isolated from a brackish lake in Hamamatsu Japan.</title>
        <authorList>
            <person name="Maejima Y."/>
            <person name="Iino T."/>
            <person name="Muraguchi Y."/>
            <person name="Fukuda K."/>
            <person name="Ohkuma M."/>
            <person name="Moriuchi R."/>
            <person name="Dohra H."/>
            <person name="Kimbara K."/>
            <person name="Shintani M."/>
        </authorList>
    </citation>
    <scope>NUCLEOTIDE SEQUENCE [LARGE SCALE GENOMIC DNA]</scope>
    <source>
        <strain evidence="14 15">Ys</strain>
    </source>
</reference>
<dbReference type="PANTHER" id="PTHR30069:SF29">
    <property type="entry name" value="HEMOGLOBIN AND HEMOGLOBIN-HAPTOGLOBIN-BINDING PROTEIN 1-RELATED"/>
    <property type="match status" value="1"/>
</dbReference>
<dbReference type="Proteomes" id="UP000288227">
    <property type="component" value="Unassembled WGS sequence"/>
</dbReference>
<dbReference type="Pfam" id="PF00593">
    <property type="entry name" value="TonB_dep_Rec_b-barrel"/>
    <property type="match status" value="1"/>
</dbReference>
<keyword evidence="8 14" id="KW-0675">Receptor</keyword>
<evidence type="ECO:0000256" key="7">
    <source>
        <dbReference type="ARBA" id="ARBA00023136"/>
    </source>
</evidence>
<feature type="domain" description="TonB-dependent receptor plug" evidence="13">
    <location>
        <begin position="124"/>
        <end position="248"/>
    </location>
</feature>
<protein>
    <submittedName>
        <fullName evidence="14">TonB-dependent receptor</fullName>
    </submittedName>
</protein>
<dbReference type="InterPro" id="IPR036942">
    <property type="entry name" value="Beta-barrel_TonB_sf"/>
</dbReference>
<dbReference type="InterPro" id="IPR008969">
    <property type="entry name" value="CarboxyPept-like_regulatory"/>
</dbReference>
<dbReference type="PROSITE" id="PS52016">
    <property type="entry name" value="TONB_DEPENDENT_REC_3"/>
    <property type="match status" value="1"/>
</dbReference>
<dbReference type="GO" id="GO:0044718">
    <property type="term" value="P:siderophore transmembrane transport"/>
    <property type="evidence" value="ECO:0007669"/>
    <property type="project" value="TreeGrafter"/>
</dbReference>
<dbReference type="InterPro" id="IPR039426">
    <property type="entry name" value="TonB-dep_rcpt-like"/>
</dbReference>
<comment type="subcellular location">
    <subcellularLocation>
        <location evidence="1 10">Cell outer membrane</location>
        <topology evidence="1 10">Multi-pass membrane protein</topology>
    </subcellularLocation>
</comment>
<evidence type="ECO:0000313" key="15">
    <source>
        <dbReference type="Proteomes" id="UP000288227"/>
    </source>
</evidence>
<evidence type="ECO:0000256" key="11">
    <source>
        <dbReference type="RuleBase" id="RU003357"/>
    </source>
</evidence>
<keyword evidence="6 11" id="KW-0798">TonB box</keyword>
<evidence type="ECO:0000256" key="4">
    <source>
        <dbReference type="ARBA" id="ARBA00022692"/>
    </source>
</evidence>
<evidence type="ECO:0000256" key="3">
    <source>
        <dbReference type="ARBA" id="ARBA00022452"/>
    </source>
</evidence>
<sequence>MDTKKLNAMKKILQTCFVYLLMITSVWAQERTVSGRVTSKDDGTSLPGVNVVVKGTSIGTVTDADGRYTLNVTSNNAILVFSFIGLQTQELAVDDRAIVDISLSTDITQLSEIVVTGQGYGIEKKRLSTTVDVVDKAQIDAVPGGRLDQLLQAQLPNAQIRLSSGQPGTASLIRTRGPVSANSSTTPVIYIDGVRVDNLNSNPSLNVGTGGASSSALNDIPIENIERVEYVKGGAATTLFGADAANGVIQIFTKKGTAGQNRINFETQLGAISGTRDFLKYKETADVLFRTGFTQSYTIGVDGGKEDVTYSVSGSVSSDNSFRLANDQKRYNFRTGFSAKINNWLKYSSSASFVSTNFQRDYNANNSFSSFANIEGGAYGDVSDLDEQGFSDLKDEVRNYVGLTGITETVKRFQNSHGFEMKLSDKISGRMNLGIDSRTSKQQDIQTNAFLIAIGAVATGTTDQGSITIAERKFTGITGDLNFQYREKLGKFSFITTAGGQFFRNVDEQLLITATGVTEGSRSINNSSETVAQDFLRTVTNYGFFAQENLGFNDKIFLEFGVRLDGNSAFGKEIGLQAFPKVGLSYSLSDEEFFSNAISENILSNVKLRANYGEAGNFPTPFVNERLIAVNPFLGIPTYTFGVPGDVNLKPERTATTELGLDLGFLTNRINLQITKFNAVTTDALFNAPFASSVGQINQLRNIGEISNEGWEIGTSFVILDNENVGLTFNASVNTVDNKVVSSGGAPEFNVGGFTFLGSFVKEGLPLGYLRGGKPTFAADGSLESVEQNANLGSPIADRFGTLSLNFNFKKRLSLFVSGDYQQGAQGVAVDDVLRYFNGVQDEGRIPDAALSESFFDLAGVWVEDTDYFKIRNISLFYTLPSKYYGKMFKKVDLGFNVTNPFNFFSSSFDPEVTGAGIGAQGAFGAGGFGFGTESAPRTFLATVRVSL</sequence>
<feature type="domain" description="TonB-dependent receptor-like beta-barrel" evidence="12">
    <location>
        <begin position="356"/>
        <end position="819"/>
    </location>
</feature>
<evidence type="ECO:0000256" key="6">
    <source>
        <dbReference type="ARBA" id="ARBA00023077"/>
    </source>
</evidence>
<accession>A0A401U9Z1</accession>
<gene>
    <name evidence="14" type="ORF">SanaruYs_19450</name>
</gene>
<evidence type="ECO:0000256" key="10">
    <source>
        <dbReference type="PROSITE-ProRule" id="PRU01360"/>
    </source>
</evidence>
<dbReference type="SUPFAM" id="SSF56935">
    <property type="entry name" value="Porins"/>
    <property type="match status" value="1"/>
</dbReference>
<keyword evidence="9 10" id="KW-0998">Cell outer membrane</keyword>
<dbReference type="PANTHER" id="PTHR30069">
    <property type="entry name" value="TONB-DEPENDENT OUTER MEMBRANE RECEPTOR"/>
    <property type="match status" value="1"/>
</dbReference>
<evidence type="ECO:0000256" key="9">
    <source>
        <dbReference type="ARBA" id="ARBA00023237"/>
    </source>
</evidence>
<comment type="caution">
    <text evidence="14">The sequence shown here is derived from an EMBL/GenBank/DDBJ whole genome shotgun (WGS) entry which is preliminary data.</text>
</comment>
<dbReference type="GO" id="GO:0009279">
    <property type="term" value="C:cell outer membrane"/>
    <property type="evidence" value="ECO:0007669"/>
    <property type="project" value="UniProtKB-SubCell"/>
</dbReference>
<dbReference type="Gene3D" id="2.170.130.10">
    <property type="entry name" value="TonB-dependent receptor, plug domain"/>
    <property type="match status" value="1"/>
</dbReference>
<dbReference type="Pfam" id="PF13715">
    <property type="entry name" value="CarbopepD_reg_2"/>
    <property type="match status" value="1"/>
</dbReference>
<name>A0A401U9Z1_9BACT</name>
<evidence type="ECO:0000259" key="13">
    <source>
        <dbReference type="Pfam" id="PF07715"/>
    </source>
</evidence>
<keyword evidence="15" id="KW-1185">Reference proteome</keyword>
<keyword evidence="3 10" id="KW-1134">Transmembrane beta strand</keyword>
<dbReference type="Gene3D" id="2.60.40.1120">
    <property type="entry name" value="Carboxypeptidase-like, regulatory domain"/>
    <property type="match status" value="1"/>
</dbReference>
<dbReference type="Pfam" id="PF07715">
    <property type="entry name" value="Plug"/>
    <property type="match status" value="1"/>
</dbReference>
<evidence type="ECO:0000256" key="8">
    <source>
        <dbReference type="ARBA" id="ARBA00023170"/>
    </source>
</evidence>
<keyword evidence="7 10" id="KW-0472">Membrane</keyword>
<comment type="similarity">
    <text evidence="10 11">Belongs to the TonB-dependent receptor family.</text>
</comment>
<keyword evidence="5" id="KW-0732">Signal</keyword>
<dbReference type="InterPro" id="IPR012910">
    <property type="entry name" value="Plug_dom"/>
</dbReference>
<evidence type="ECO:0000256" key="5">
    <source>
        <dbReference type="ARBA" id="ARBA00022729"/>
    </source>
</evidence>
<dbReference type="Gene3D" id="2.40.170.20">
    <property type="entry name" value="TonB-dependent receptor, beta-barrel domain"/>
    <property type="match status" value="1"/>
</dbReference>
<dbReference type="InterPro" id="IPR037066">
    <property type="entry name" value="Plug_dom_sf"/>
</dbReference>